<dbReference type="GO" id="GO:0009658">
    <property type="term" value="P:chloroplast organization"/>
    <property type="evidence" value="ECO:0007669"/>
    <property type="project" value="TreeGrafter"/>
</dbReference>
<dbReference type="AlphaFoldDB" id="A0AAN7QSE9"/>
<evidence type="ECO:0000256" key="3">
    <source>
        <dbReference type="ARBA" id="ARBA00022777"/>
    </source>
</evidence>
<keyword evidence="5" id="KW-1133">Transmembrane helix</keyword>
<feature type="transmembrane region" description="Helical" evidence="5">
    <location>
        <begin position="12"/>
        <end position="30"/>
    </location>
</feature>
<dbReference type="Pfam" id="PF00294">
    <property type="entry name" value="PfkB"/>
    <property type="match status" value="1"/>
</dbReference>
<dbReference type="InterPro" id="IPR011611">
    <property type="entry name" value="PfkB_dom"/>
</dbReference>
<feature type="domain" description="Carbohydrate kinase PfkB" evidence="6">
    <location>
        <begin position="259"/>
        <end position="321"/>
    </location>
</feature>
<dbReference type="Gene3D" id="3.40.1190.20">
    <property type="match status" value="1"/>
</dbReference>
<protein>
    <recommendedName>
        <fullName evidence="6">Carbohydrate kinase PfkB domain-containing protein</fullName>
    </recommendedName>
</protein>
<dbReference type="SUPFAM" id="SSF53613">
    <property type="entry name" value="Ribokinase-like"/>
    <property type="match status" value="1"/>
</dbReference>
<accession>A0AAN7QSE9</accession>
<feature type="compositionally biased region" description="Polar residues" evidence="4">
    <location>
        <begin position="118"/>
        <end position="133"/>
    </location>
</feature>
<evidence type="ECO:0000256" key="4">
    <source>
        <dbReference type="SAM" id="MobiDB-lite"/>
    </source>
</evidence>
<evidence type="ECO:0000259" key="6">
    <source>
        <dbReference type="Pfam" id="PF00294"/>
    </source>
</evidence>
<feature type="compositionally biased region" description="Acidic residues" evidence="4">
    <location>
        <begin position="180"/>
        <end position="209"/>
    </location>
</feature>
<feature type="region of interest" description="Disordered" evidence="4">
    <location>
        <begin position="104"/>
        <end position="209"/>
    </location>
</feature>
<reference evidence="7 8" key="1">
    <citation type="journal article" date="2023" name="Hortic Res">
        <title>Pangenome of water caltrop reveals structural variations and asymmetric subgenome divergence after allopolyploidization.</title>
        <authorList>
            <person name="Zhang X."/>
            <person name="Chen Y."/>
            <person name="Wang L."/>
            <person name="Yuan Y."/>
            <person name="Fang M."/>
            <person name="Shi L."/>
            <person name="Lu R."/>
            <person name="Comes H.P."/>
            <person name="Ma Y."/>
            <person name="Chen Y."/>
            <person name="Huang G."/>
            <person name="Zhou Y."/>
            <person name="Zheng Z."/>
            <person name="Qiu Y."/>
        </authorList>
    </citation>
    <scope>NUCLEOTIDE SEQUENCE [LARGE SCALE GENOMIC DNA]</scope>
    <source>
        <tissue evidence="7">Roots</tissue>
    </source>
</reference>
<proteinExistence type="inferred from homology"/>
<keyword evidence="2" id="KW-0808">Transferase</keyword>
<comment type="caution">
    <text evidence="7">The sequence shown here is derived from an EMBL/GenBank/DDBJ whole genome shotgun (WGS) entry which is preliminary data.</text>
</comment>
<dbReference type="InterPro" id="IPR050306">
    <property type="entry name" value="PfkB_Carbo_kinase"/>
</dbReference>
<evidence type="ECO:0000256" key="2">
    <source>
        <dbReference type="ARBA" id="ARBA00022679"/>
    </source>
</evidence>
<feature type="compositionally biased region" description="Basic and acidic residues" evidence="4">
    <location>
        <begin position="168"/>
        <end position="179"/>
    </location>
</feature>
<dbReference type="Proteomes" id="UP001345219">
    <property type="component" value="Chromosome 14"/>
</dbReference>
<dbReference type="EMBL" id="JAXIOK010000002">
    <property type="protein sequence ID" value="KAK4777844.1"/>
    <property type="molecule type" value="Genomic_DNA"/>
</dbReference>
<evidence type="ECO:0000256" key="5">
    <source>
        <dbReference type="SAM" id="Phobius"/>
    </source>
</evidence>
<organism evidence="7 8">
    <name type="scientific">Trapa incisa</name>
    <dbReference type="NCBI Taxonomy" id="236973"/>
    <lineage>
        <taxon>Eukaryota</taxon>
        <taxon>Viridiplantae</taxon>
        <taxon>Streptophyta</taxon>
        <taxon>Embryophyta</taxon>
        <taxon>Tracheophyta</taxon>
        <taxon>Spermatophyta</taxon>
        <taxon>Magnoliopsida</taxon>
        <taxon>eudicotyledons</taxon>
        <taxon>Gunneridae</taxon>
        <taxon>Pentapetalae</taxon>
        <taxon>rosids</taxon>
        <taxon>malvids</taxon>
        <taxon>Myrtales</taxon>
        <taxon>Lythraceae</taxon>
        <taxon>Trapa</taxon>
    </lineage>
</organism>
<keyword evidence="3" id="KW-0418">Kinase</keyword>
<dbReference type="InterPro" id="IPR029056">
    <property type="entry name" value="Ribokinase-like"/>
</dbReference>
<evidence type="ECO:0000256" key="1">
    <source>
        <dbReference type="ARBA" id="ARBA00010688"/>
    </source>
</evidence>
<name>A0AAN7QSE9_9MYRT</name>
<dbReference type="GO" id="GO:0042793">
    <property type="term" value="P:plastid transcription"/>
    <property type="evidence" value="ECO:0007669"/>
    <property type="project" value="TreeGrafter"/>
</dbReference>
<dbReference type="GO" id="GO:0016301">
    <property type="term" value="F:kinase activity"/>
    <property type="evidence" value="ECO:0007669"/>
    <property type="project" value="UniProtKB-KW"/>
</dbReference>
<comment type="similarity">
    <text evidence="1">Belongs to the carbohydrate kinase PfkB family.</text>
</comment>
<dbReference type="GO" id="GO:0042644">
    <property type="term" value="C:chloroplast nucleoid"/>
    <property type="evidence" value="ECO:0007669"/>
    <property type="project" value="TreeGrafter"/>
</dbReference>
<sequence length="322" mass="36104">MSIVLFLPYEYVTPLYLLLHYLLLSLTLWCKIPSFNYFIDNFSFVPTLNCIQLQGVKLRRKWDHTASARKKSVENSTLLDLSRCETDVEKRTLSTSKKVTCRTRKKYVSESPADPSDTALSTDVEITSSSSLEVSKKKPQKTQKKGSSTSTVLEDKPKKVGRGRNTKKKIDGVKDKDSETELSEGEGEDSTFLDSDESEGELDFAKDDGEDISDTYGWPPLVCCFGAAQHAFVPYGRPANRLLDYEIHERMKDALWVPEKFFRAPGGSVGSVATSLATLGGKVALMGKLRGDEYGRTMLYYLNVNNVQTRSVCVDNKRQTTK</sequence>
<dbReference type="PANTHER" id="PTHR43085:SF2">
    <property type="entry name" value="FRUCTOKINASE-LIKE 2, CHLOROPLASTIC"/>
    <property type="match status" value="1"/>
</dbReference>
<gene>
    <name evidence="7" type="ORF">SAY87_018031</name>
</gene>
<evidence type="ECO:0000313" key="8">
    <source>
        <dbReference type="Proteomes" id="UP001345219"/>
    </source>
</evidence>
<dbReference type="GO" id="GO:0009662">
    <property type="term" value="P:etioplast organization"/>
    <property type="evidence" value="ECO:0007669"/>
    <property type="project" value="TreeGrafter"/>
</dbReference>
<keyword evidence="5" id="KW-0812">Transmembrane</keyword>
<evidence type="ECO:0000313" key="7">
    <source>
        <dbReference type="EMBL" id="KAK4777844.1"/>
    </source>
</evidence>
<keyword evidence="8" id="KW-1185">Reference proteome</keyword>
<keyword evidence="5" id="KW-0472">Membrane</keyword>
<dbReference type="PANTHER" id="PTHR43085">
    <property type="entry name" value="HEXOKINASE FAMILY MEMBER"/>
    <property type="match status" value="1"/>
</dbReference>